<gene>
    <name evidence="9" type="ORF">D3P09_21200</name>
</gene>
<dbReference type="InterPro" id="IPR022387">
    <property type="entry name" value="Bind_CPR0540"/>
</dbReference>
<dbReference type="AlphaFoldDB" id="A0A3A6PUC0"/>
<dbReference type="Gene3D" id="3.40.190.10">
    <property type="entry name" value="Periplasmic binding protein-like II"/>
    <property type="match status" value="1"/>
</dbReference>
<evidence type="ECO:0000313" key="10">
    <source>
        <dbReference type="Proteomes" id="UP000267798"/>
    </source>
</evidence>
<evidence type="ECO:0000256" key="2">
    <source>
        <dbReference type="ARBA" id="ARBA00022448"/>
    </source>
</evidence>
<feature type="transmembrane region" description="Helical" evidence="8">
    <location>
        <begin position="7"/>
        <end position="26"/>
    </location>
</feature>
<dbReference type="SUPFAM" id="SSF53850">
    <property type="entry name" value="Periplasmic binding protein-like II"/>
    <property type="match status" value="1"/>
</dbReference>
<dbReference type="InterPro" id="IPR050490">
    <property type="entry name" value="Bact_solute-bd_prot1"/>
</dbReference>
<comment type="caution">
    <text evidence="9">The sequence shown here is derived from an EMBL/GenBank/DDBJ whole genome shotgun (WGS) entry which is preliminary data.</text>
</comment>
<accession>A0A3A6PUC0</accession>
<keyword evidence="8" id="KW-1133">Transmembrane helix</keyword>
<evidence type="ECO:0000256" key="3">
    <source>
        <dbReference type="ARBA" id="ARBA00022475"/>
    </source>
</evidence>
<keyword evidence="6" id="KW-0564">Palmitate</keyword>
<dbReference type="GO" id="GO:0055085">
    <property type="term" value="P:transmembrane transport"/>
    <property type="evidence" value="ECO:0007669"/>
    <property type="project" value="InterPro"/>
</dbReference>
<dbReference type="InterPro" id="IPR006061">
    <property type="entry name" value="SBP_1_CS"/>
</dbReference>
<proteinExistence type="inferred from homology"/>
<protein>
    <submittedName>
        <fullName evidence="9">Carbohydrate ABC transporter substrate-binding protein</fullName>
    </submittedName>
</protein>
<evidence type="ECO:0000256" key="5">
    <source>
        <dbReference type="ARBA" id="ARBA00023136"/>
    </source>
</evidence>
<dbReference type="NCBIfam" id="TIGR03850">
    <property type="entry name" value="bind_CPR_0540"/>
    <property type="match status" value="1"/>
</dbReference>
<dbReference type="PANTHER" id="PTHR43649:SF33">
    <property type="entry name" value="POLYGALACTURONAN_RHAMNOGALACTURONAN-BINDING PROTEIN YTCQ"/>
    <property type="match status" value="1"/>
</dbReference>
<dbReference type="OrthoDB" id="94797at2"/>
<evidence type="ECO:0000256" key="8">
    <source>
        <dbReference type="SAM" id="Phobius"/>
    </source>
</evidence>
<keyword evidence="7" id="KW-0449">Lipoprotein</keyword>
<keyword evidence="10" id="KW-1185">Reference proteome</keyword>
<dbReference type="PROSITE" id="PS01037">
    <property type="entry name" value="SBP_BACTERIAL_1"/>
    <property type="match status" value="1"/>
</dbReference>
<keyword evidence="8" id="KW-0812">Transmembrane</keyword>
<keyword evidence="4" id="KW-0732">Signal</keyword>
<dbReference type="InterPro" id="IPR006059">
    <property type="entry name" value="SBP"/>
</dbReference>
<evidence type="ECO:0000256" key="1">
    <source>
        <dbReference type="ARBA" id="ARBA00008520"/>
    </source>
</evidence>
<evidence type="ECO:0000256" key="6">
    <source>
        <dbReference type="ARBA" id="ARBA00023139"/>
    </source>
</evidence>
<evidence type="ECO:0000256" key="4">
    <source>
        <dbReference type="ARBA" id="ARBA00022729"/>
    </source>
</evidence>
<organism evidence="9 10">
    <name type="scientific">Paenibacillus pinisoli</name>
    <dbReference type="NCBI Taxonomy" id="1276110"/>
    <lineage>
        <taxon>Bacteria</taxon>
        <taxon>Bacillati</taxon>
        <taxon>Bacillota</taxon>
        <taxon>Bacilli</taxon>
        <taxon>Bacillales</taxon>
        <taxon>Paenibacillaceae</taxon>
        <taxon>Paenibacillus</taxon>
    </lineage>
</organism>
<keyword evidence="2" id="KW-0813">Transport</keyword>
<dbReference type="PANTHER" id="PTHR43649">
    <property type="entry name" value="ARABINOSE-BINDING PROTEIN-RELATED"/>
    <property type="match status" value="1"/>
</dbReference>
<dbReference type="Pfam" id="PF01547">
    <property type="entry name" value="SBP_bac_1"/>
    <property type="match status" value="1"/>
</dbReference>
<name>A0A3A6PUC0_9BACL</name>
<dbReference type="RefSeq" id="WP_120113428.1">
    <property type="nucleotide sequence ID" value="NZ_QXQB01000005.1"/>
</dbReference>
<dbReference type="EMBL" id="QXQB01000005">
    <property type="protein sequence ID" value="RJX37504.1"/>
    <property type="molecule type" value="Genomic_DNA"/>
</dbReference>
<sequence>MKTYSRLTWITITVIGLIAVSIFIIYTNRASSDEESPIREPFAQNANAFKNKELHIAVFQGGYGQEYWKEIIETFEAAYPGVLVHLTISPRIGDVIRPQLVAGNPPDFLVISDTEQSGIMTSLIKEKGLMDITGVFDEFSLDSDQRLKDMILPGILESKRFAPYQDGKIYLAPFNAAPMGLIYNKNLFQEKGWKLPETWDDFFALEEELKKKENYVKDERGQLVKRALFTYQGIYPEYLEEILYPALANSAGIHELKRIFSYEPGSFRTESVKKVLDTLAKLGSGGYLMEGTVGLNHTQSQSDMMLGKAVFIVNGSWMENEMKDAPREAGFQFGMIPVPVFNKGDERYILSSYEQFSIPAKAKNPELAKAFLKFLYTEQSLILFAEKANGTFALKGAQELSQDKLTAGVYEMFSAYEGATAITQEWNVVPKQSKEDIRNQLFKNAITPIMTGRMTTEEWMDQVEAAFADIQANMGTP</sequence>
<keyword evidence="5 8" id="KW-0472">Membrane</keyword>
<reference evidence="9 10" key="1">
    <citation type="submission" date="2018-09" db="EMBL/GenBank/DDBJ databases">
        <title>Paenibacillus aracenensis nov. sp. isolated from a cave in southern Spain.</title>
        <authorList>
            <person name="Jurado V."/>
            <person name="Gutierrez-Patricio S."/>
            <person name="Gonzalez-Pimentel J.L."/>
            <person name="Miller A.Z."/>
            <person name="Laiz L."/>
            <person name="Saiz-Jimenez C."/>
        </authorList>
    </citation>
    <scope>NUCLEOTIDE SEQUENCE [LARGE SCALE GENOMIC DNA]</scope>
    <source>
        <strain evidence="9 10">JCM 19203</strain>
    </source>
</reference>
<dbReference type="Proteomes" id="UP000267798">
    <property type="component" value="Unassembled WGS sequence"/>
</dbReference>
<keyword evidence="3" id="KW-1003">Cell membrane</keyword>
<evidence type="ECO:0000256" key="7">
    <source>
        <dbReference type="ARBA" id="ARBA00023288"/>
    </source>
</evidence>
<evidence type="ECO:0000313" key="9">
    <source>
        <dbReference type="EMBL" id="RJX37504.1"/>
    </source>
</evidence>
<comment type="similarity">
    <text evidence="1">Belongs to the bacterial solute-binding protein 1 family.</text>
</comment>